<feature type="compositionally biased region" description="Polar residues" evidence="5">
    <location>
        <begin position="600"/>
        <end position="609"/>
    </location>
</feature>
<evidence type="ECO:0000313" key="9">
    <source>
        <dbReference type="Proteomes" id="UP000199103"/>
    </source>
</evidence>
<organism evidence="8 9">
    <name type="scientific">Microlunatus soli</name>
    <dbReference type="NCBI Taxonomy" id="630515"/>
    <lineage>
        <taxon>Bacteria</taxon>
        <taxon>Bacillati</taxon>
        <taxon>Actinomycetota</taxon>
        <taxon>Actinomycetes</taxon>
        <taxon>Propionibacteriales</taxon>
        <taxon>Propionibacteriaceae</taxon>
        <taxon>Microlunatus</taxon>
    </lineage>
</organism>
<feature type="transmembrane region" description="Helical" evidence="6">
    <location>
        <begin position="371"/>
        <end position="388"/>
    </location>
</feature>
<dbReference type="GO" id="GO:0055085">
    <property type="term" value="P:transmembrane transport"/>
    <property type="evidence" value="ECO:0007669"/>
    <property type="project" value="InterPro"/>
</dbReference>
<dbReference type="InterPro" id="IPR001902">
    <property type="entry name" value="SLC26A/SulP_fam"/>
</dbReference>
<reference evidence="8 9" key="1">
    <citation type="submission" date="2016-10" db="EMBL/GenBank/DDBJ databases">
        <authorList>
            <person name="de Groot N.N."/>
        </authorList>
    </citation>
    <scope>NUCLEOTIDE SEQUENCE [LARGE SCALE GENOMIC DNA]</scope>
    <source>
        <strain evidence="8 9">DSM 21800</strain>
    </source>
</reference>
<dbReference type="PANTHER" id="PTHR11814">
    <property type="entry name" value="SULFATE TRANSPORTER"/>
    <property type="match status" value="1"/>
</dbReference>
<gene>
    <name evidence="8" type="ORF">SAMN04489812_4851</name>
</gene>
<dbReference type="Pfam" id="PF00916">
    <property type="entry name" value="Sulfate_transp"/>
    <property type="match status" value="1"/>
</dbReference>
<protein>
    <submittedName>
        <fullName evidence="8">Sulfate permease, SulP family</fullName>
    </submittedName>
</protein>
<keyword evidence="9" id="KW-1185">Reference proteome</keyword>
<dbReference type="AlphaFoldDB" id="A0A1H1YXI1"/>
<feature type="transmembrane region" description="Helical" evidence="6">
    <location>
        <begin position="155"/>
        <end position="173"/>
    </location>
</feature>
<dbReference type="InterPro" id="IPR011547">
    <property type="entry name" value="SLC26A/SulP_dom"/>
</dbReference>
<feature type="domain" description="STAS" evidence="7">
    <location>
        <begin position="469"/>
        <end position="542"/>
    </location>
</feature>
<dbReference type="PROSITE" id="PS50801">
    <property type="entry name" value="STAS"/>
    <property type="match status" value="1"/>
</dbReference>
<feature type="transmembrane region" description="Helical" evidence="6">
    <location>
        <begin position="400"/>
        <end position="433"/>
    </location>
</feature>
<proteinExistence type="predicted"/>
<feature type="transmembrane region" description="Helical" evidence="6">
    <location>
        <begin position="97"/>
        <end position="117"/>
    </location>
</feature>
<name>A0A1H1YXI1_9ACTN</name>
<evidence type="ECO:0000313" key="8">
    <source>
        <dbReference type="EMBL" id="SDT26255.1"/>
    </source>
</evidence>
<keyword evidence="4 6" id="KW-0472">Membrane</keyword>
<evidence type="ECO:0000256" key="3">
    <source>
        <dbReference type="ARBA" id="ARBA00022989"/>
    </source>
</evidence>
<comment type="subcellular location">
    <subcellularLocation>
        <location evidence="1">Membrane</location>
        <topology evidence="1">Multi-pass membrane protein</topology>
    </subcellularLocation>
</comment>
<feature type="transmembrane region" description="Helical" evidence="6">
    <location>
        <begin position="123"/>
        <end position="143"/>
    </location>
</feature>
<keyword evidence="2 6" id="KW-0812">Transmembrane</keyword>
<evidence type="ECO:0000256" key="4">
    <source>
        <dbReference type="ARBA" id="ARBA00023136"/>
    </source>
</evidence>
<dbReference type="InterPro" id="IPR002645">
    <property type="entry name" value="STAS_dom"/>
</dbReference>
<evidence type="ECO:0000259" key="7">
    <source>
        <dbReference type="PROSITE" id="PS50801"/>
    </source>
</evidence>
<feature type="transmembrane region" description="Helical" evidence="6">
    <location>
        <begin position="348"/>
        <end position="365"/>
    </location>
</feature>
<evidence type="ECO:0000256" key="1">
    <source>
        <dbReference type="ARBA" id="ARBA00004141"/>
    </source>
</evidence>
<dbReference type="STRING" id="630515.SAMN04489812_4851"/>
<feature type="region of interest" description="Disordered" evidence="5">
    <location>
        <begin position="571"/>
        <end position="609"/>
    </location>
</feature>
<sequence length="609" mass="62717">MIHSDDSESGTGRSRVFQDRVDRAQDRLGRWLHTESRELKPGRHTMLRDLLAGLPGAISSVPDGMASGVLAGVNPAHGLYASLAGPTVGGLSSSTRMMVIATTGAAALAAGSAVADVPAANRSAAMTLLTLLVGAVLVLAAVIKLNRYIRYVSQSVMLGFLAGVSVNMVLGQLPDLLGTEATGAVPVLKAFSVVANLGAVSVASAVAGGGALFLLILIGRTKLAMLGSLVALLLPTLAVHLLHRSDVALVKQTGTIPQGLPVPHVPELSLFTPELLGGAAAVSALIIIQGAGVAEAVPNQDGSPSSIRRDVVSQGLANVGSSVIGGMPVGGSVGQTALNKAVGARTRWASIWTGIWMAAILLIFSGLVGEVAMPTLAAVLIYAGVTSIRPADLISAVRAGIISTIAIIATFIAVLMLPIAAAVGIGVIASLLLQLNQESLDLRLCQRRWDDQGHVIESPAPATIGAGQVLVLVPYGSLFFAGARTLQRRLPRPERNGPDGSGSVVILRLRGRTTLGATFLKVIGTYAHELQSVGGELYLTGVGHDLTDQWHIGEQSSLIAGISIYPATEEVGSSTRAALDDATRRSGGRQPDPAHRVSPDITNERPQAS</sequence>
<dbReference type="GO" id="GO:0016020">
    <property type="term" value="C:membrane"/>
    <property type="evidence" value="ECO:0007669"/>
    <property type="project" value="UniProtKB-SubCell"/>
</dbReference>
<dbReference type="Proteomes" id="UP000199103">
    <property type="component" value="Chromosome I"/>
</dbReference>
<feature type="transmembrane region" description="Helical" evidence="6">
    <location>
        <begin position="223"/>
        <end position="242"/>
    </location>
</feature>
<feature type="transmembrane region" description="Helical" evidence="6">
    <location>
        <begin position="193"/>
        <end position="216"/>
    </location>
</feature>
<feature type="transmembrane region" description="Helical" evidence="6">
    <location>
        <begin position="275"/>
        <end position="297"/>
    </location>
</feature>
<evidence type="ECO:0000256" key="6">
    <source>
        <dbReference type="SAM" id="Phobius"/>
    </source>
</evidence>
<evidence type="ECO:0000256" key="5">
    <source>
        <dbReference type="SAM" id="MobiDB-lite"/>
    </source>
</evidence>
<keyword evidence="3 6" id="KW-1133">Transmembrane helix</keyword>
<evidence type="ECO:0000256" key="2">
    <source>
        <dbReference type="ARBA" id="ARBA00022692"/>
    </source>
</evidence>
<dbReference type="RefSeq" id="WP_197679841.1">
    <property type="nucleotide sequence ID" value="NZ_LT629772.1"/>
</dbReference>
<dbReference type="Gene3D" id="3.30.750.24">
    <property type="entry name" value="STAS domain"/>
    <property type="match status" value="1"/>
</dbReference>
<dbReference type="SUPFAM" id="SSF52091">
    <property type="entry name" value="SpoIIaa-like"/>
    <property type="match status" value="1"/>
</dbReference>
<accession>A0A1H1YXI1</accession>
<dbReference type="EMBL" id="LT629772">
    <property type="protein sequence ID" value="SDT26255.1"/>
    <property type="molecule type" value="Genomic_DNA"/>
</dbReference>
<feature type="transmembrane region" description="Helical" evidence="6">
    <location>
        <begin position="462"/>
        <end position="483"/>
    </location>
</feature>
<dbReference type="InterPro" id="IPR036513">
    <property type="entry name" value="STAS_dom_sf"/>
</dbReference>